<gene>
    <name evidence="1" type="ORF">SAMEA4412677_02592</name>
</gene>
<dbReference type="EMBL" id="LT906465">
    <property type="protein sequence ID" value="SNV51078.1"/>
    <property type="molecule type" value="Genomic_DNA"/>
</dbReference>
<evidence type="ECO:0008006" key="3">
    <source>
        <dbReference type="Google" id="ProtNLM"/>
    </source>
</evidence>
<reference evidence="1 2" key="1">
    <citation type="submission" date="2017-06" db="EMBL/GenBank/DDBJ databases">
        <authorList>
            <consortium name="Pathogen Informatics"/>
        </authorList>
    </citation>
    <scope>NUCLEOTIDE SEQUENCE [LARGE SCALE GENOMIC DNA]</scope>
    <source>
        <strain evidence="1 2">NCTC13490</strain>
    </source>
</reference>
<organism evidence="1 2">
    <name type="scientific">Chryseobacterium taklimakanense</name>
    <dbReference type="NCBI Taxonomy" id="536441"/>
    <lineage>
        <taxon>Bacteria</taxon>
        <taxon>Pseudomonadati</taxon>
        <taxon>Bacteroidota</taxon>
        <taxon>Flavobacteriia</taxon>
        <taxon>Flavobacteriales</taxon>
        <taxon>Weeksellaceae</taxon>
        <taxon>Chryseobacterium group</taxon>
        <taxon>Chryseobacterium</taxon>
    </lineage>
</organism>
<name>A0A239XYW6_9FLAO</name>
<dbReference type="Proteomes" id="UP000215196">
    <property type="component" value="Chromosome 1"/>
</dbReference>
<dbReference type="KEGG" id="ctak:4412677_02592"/>
<proteinExistence type="predicted"/>
<accession>A0A239XYW6</accession>
<keyword evidence="2" id="KW-1185">Reference proteome</keyword>
<dbReference type="AlphaFoldDB" id="A0A239XYW6"/>
<protein>
    <recommendedName>
        <fullName evidence="3">Helix-turn-helix domain-containing protein</fullName>
    </recommendedName>
</protein>
<sequence length="223" mass="25904">MTNEKLFQRIWNHCDFGLLGTSTVSMYFYLLWQLKKNQAKEFSVADTQISRDLGISRNTVRICREKLKRVGLLYFEIPKGGSVQYNFEKTNNAKNSETQKESFQKEKIILKKQKAIKSSEKKFPKSEITPTIAETPKLDLEISIPSLDEFLSFAKTLDCYQENMQNALEEKYRNWLENGWKNALGKPITNWKLSVKNLIPYLQNAPSNSISLQKVPNITRPKE</sequence>
<evidence type="ECO:0000313" key="2">
    <source>
        <dbReference type="Proteomes" id="UP000215196"/>
    </source>
</evidence>
<evidence type="ECO:0000313" key="1">
    <source>
        <dbReference type="EMBL" id="SNV51078.1"/>
    </source>
</evidence>